<dbReference type="AlphaFoldDB" id="A0A060WBF0"/>
<accession>A0A060WBF0</accession>
<evidence type="ECO:0000313" key="3">
    <source>
        <dbReference type="Proteomes" id="UP000193380"/>
    </source>
</evidence>
<organism evidence="2 3">
    <name type="scientific">Oncorhynchus mykiss</name>
    <name type="common">Rainbow trout</name>
    <name type="synonym">Salmo gairdneri</name>
    <dbReference type="NCBI Taxonomy" id="8022"/>
    <lineage>
        <taxon>Eukaryota</taxon>
        <taxon>Metazoa</taxon>
        <taxon>Chordata</taxon>
        <taxon>Craniata</taxon>
        <taxon>Vertebrata</taxon>
        <taxon>Euteleostomi</taxon>
        <taxon>Actinopterygii</taxon>
        <taxon>Neopterygii</taxon>
        <taxon>Teleostei</taxon>
        <taxon>Protacanthopterygii</taxon>
        <taxon>Salmoniformes</taxon>
        <taxon>Salmonidae</taxon>
        <taxon>Salmoninae</taxon>
        <taxon>Oncorhynchus</taxon>
    </lineage>
</organism>
<evidence type="ECO:0000313" key="2">
    <source>
        <dbReference type="EMBL" id="CDQ64306.1"/>
    </source>
</evidence>
<dbReference type="PaxDb" id="8022-A0A060WBF0"/>
<dbReference type="EMBL" id="FR904466">
    <property type="protein sequence ID" value="CDQ64306.1"/>
    <property type="molecule type" value="Genomic_DNA"/>
</dbReference>
<name>A0A060WBF0_ONCMY</name>
<reference evidence="2" key="1">
    <citation type="journal article" date="2014" name="Nat. Commun.">
        <title>The rainbow trout genome provides novel insights into evolution after whole-genome duplication in vertebrates.</title>
        <authorList>
            <person name="Berthelot C."/>
            <person name="Brunet F."/>
            <person name="Chalopin D."/>
            <person name="Juanchich A."/>
            <person name="Bernard M."/>
            <person name="Noel B."/>
            <person name="Bento P."/>
            <person name="Da Silva C."/>
            <person name="Labadie K."/>
            <person name="Alberti A."/>
            <person name="Aury J.M."/>
            <person name="Louis A."/>
            <person name="Dehais P."/>
            <person name="Bardou P."/>
            <person name="Montfort J."/>
            <person name="Klopp C."/>
            <person name="Cabau C."/>
            <person name="Gaspin C."/>
            <person name="Thorgaard G.H."/>
            <person name="Boussaha M."/>
            <person name="Quillet E."/>
            <person name="Guyomard R."/>
            <person name="Galiana D."/>
            <person name="Bobe J."/>
            <person name="Volff J.N."/>
            <person name="Genet C."/>
            <person name="Wincker P."/>
            <person name="Jaillon O."/>
            <person name="Roest Crollius H."/>
            <person name="Guiguen Y."/>
        </authorList>
    </citation>
    <scope>NUCLEOTIDE SEQUENCE [LARGE SCALE GENOMIC DNA]</scope>
</reference>
<feature type="region of interest" description="Disordered" evidence="1">
    <location>
        <begin position="1"/>
        <end position="119"/>
    </location>
</feature>
<evidence type="ECO:0000256" key="1">
    <source>
        <dbReference type="SAM" id="MobiDB-lite"/>
    </source>
</evidence>
<sequence length="210" mass="22252">MPTPEISLEVSPPPPEQPVETEGKDPQPIEVIKPVQPEPVENGSKEPEPEAVVVGAKEQVESVNSEVKEEAPSPCSPPPPDKDDDATTNTPSPPPPPEDANTVKKLSIELPNDSVHVSAMGRKDSVWSLGEGQAPEDLDKPVDTPPLSSLLIERPQGGSITVGECLQSELSSHSCCRPYMISHCLSLSMLLSPSISLSASISFSLSSPLQ</sequence>
<dbReference type="STRING" id="8022.A0A060WBF0"/>
<proteinExistence type="predicted"/>
<protein>
    <submittedName>
        <fullName evidence="2">Uncharacterized protein</fullName>
    </submittedName>
</protein>
<dbReference type="Proteomes" id="UP000193380">
    <property type="component" value="Unassembled WGS sequence"/>
</dbReference>
<reference evidence="2" key="2">
    <citation type="submission" date="2014-03" db="EMBL/GenBank/DDBJ databases">
        <authorList>
            <person name="Genoscope - CEA"/>
        </authorList>
    </citation>
    <scope>NUCLEOTIDE SEQUENCE</scope>
</reference>
<gene>
    <name evidence="2" type="ORF">GSONMT00070791001</name>
</gene>